<reference evidence="2" key="1">
    <citation type="submission" date="2018-05" db="EMBL/GenBank/DDBJ databases">
        <authorList>
            <person name="Klenk H.-P."/>
            <person name="Huntemann M."/>
            <person name="Clum A."/>
            <person name="Pillay M."/>
            <person name="Palaniappan K."/>
            <person name="Varghese N."/>
            <person name="Mikhailova N."/>
            <person name="Stamatis D."/>
            <person name="Reddy T."/>
            <person name="Daum C."/>
            <person name="Shapiro N."/>
            <person name="Ivanova N."/>
            <person name="Kyrpides N."/>
            <person name="Woyke T."/>
        </authorList>
    </citation>
    <scope>NUCLEOTIDE SEQUENCE [LARGE SCALE GENOMIC DNA]</scope>
    <source>
        <strain evidence="2">DSM 45417</strain>
    </source>
</reference>
<protein>
    <recommendedName>
        <fullName evidence="3">NADH-quinone oxidoreductase subunit M</fullName>
    </recommendedName>
</protein>
<dbReference type="AlphaFoldDB" id="A0A317QIK6"/>
<evidence type="ECO:0000313" key="1">
    <source>
        <dbReference type="EMBL" id="PWW22714.1"/>
    </source>
</evidence>
<evidence type="ECO:0008006" key="3">
    <source>
        <dbReference type="Google" id="ProtNLM"/>
    </source>
</evidence>
<keyword evidence="2" id="KW-1185">Reference proteome</keyword>
<evidence type="ECO:0000313" key="2">
    <source>
        <dbReference type="Proteomes" id="UP000246661"/>
    </source>
</evidence>
<accession>A0A317QIK6</accession>
<name>A0A317QIK6_9ACTN</name>
<dbReference type="EMBL" id="QGTX01000001">
    <property type="protein sequence ID" value="PWW22714.1"/>
    <property type="molecule type" value="Genomic_DNA"/>
</dbReference>
<organism evidence="1 2">
    <name type="scientific">Geodermatophilus normandii</name>
    <dbReference type="NCBI Taxonomy" id="1137989"/>
    <lineage>
        <taxon>Bacteria</taxon>
        <taxon>Bacillati</taxon>
        <taxon>Actinomycetota</taxon>
        <taxon>Actinomycetes</taxon>
        <taxon>Geodermatophilales</taxon>
        <taxon>Geodermatophilaceae</taxon>
        <taxon>Geodermatophilus</taxon>
    </lineage>
</organism>
<sequence>MALVIALGVYPQPLIRLIEPAVAATMSDVGADPAGTTATPEGTD</sequence>
<comment type="caution">
    <text evidence="1">The sequence shown here is derived from an EMBL/GenBank/DDBJ whole genome shotgun (WGS) entry which is preliminary data.</text>
</comment>
<gene>
    <name evidence="1" type="ORF">JD79_01873</name>
</gene>
<dbReference type="Proteomes" id="UP000246661">
    <property type="component" value="Unassembled WGS sequence"/>
</dbReference>
<dbReference type="RefSeq" id="WP_281270291.1">
    <property type="nucleotide sequence ID" value="NZ_QGTX01000001.1"/>
</dbReference>
<proteinExistence type="predicted"/>